<dbReference type="InParanoid" id="A0A7J7DCD9"/>
<dbReference type="Proteomes" id="UP000593562">
    <property type="component" value="Unassembled WGS sequence"/>
</dbReference>
<dbReference type="GO" id="GO:0070476">
    <property type="term" value="P:rRNA (guanine-N7)-methylation"/>
    <property type="evidence" value="ECO:0007669"/>
    <property type="project" value="TreeGrafter"/>
</dbReference>
<dbReference type="EMBL" id="JAAARO010000008">
    <property type="protein sequence ID" value="KAF5743993.1"/>
    <property type="molecule type" value="Genomic_DNA"/>
</dbReference>
<protein>
    <submittedName>
        <fullName evidence="1">Uncharacterized protein</fullName>
    </submittedName>
</protein>
<accession>A0A7J7DCD9</accession>
<dbReference type="AlphaFoldDB" id="A0A7J7DCD9"/>
<name>A0A7J7DCD9_TRIWF</name>
<dbReference type="PANTHER" id="PTHR12773">
    <property type="entry name" value="UPF0315 PROTEIN-RELATED"/>
    <property type="match status" value="1"/>
</dbReference>
<organism evidence="1 2">
    <name type="scientific">Tripterygium wilfordii</name>
    <name type="common">Thunder God vine</name>
    <dbReference type="NCBI Taxonomy" id="458696"/>
    <lineage>
        <taxon>Eukaryota</taxon>
        <taxon>Viridiplantae</taxon>
        <taxon>Streptophyta</taxon>
        <taxon>Embryophyta</taxon>
        <taxon>Tracheophyta</taxon>
        <taxon>Spermatophyta</taxon>
        <taxon>Magnoliopsida</taxon>
        <taxon>eudicotyledons</taxon>
        <taxon>Gunneridae</taxon>
        <taxon>Pentapetalae</taxon>
        <taxon>rosids</taxon>
        <taxon>fabids</taxon>
        <taxon>Celastrales</taxon>
        <taxon>Celastraceae</taxon>
        <taxon>Tripterygium</taxon>
    </lineage>
</organism>
<evidence type="ECO:0000313" key="2">
    <source>
        <dbReference type="Proteomes" id="UP000593562"/>
    </source>
</evidence>
<gene>
    <name evidence="1" type="ORF">HS088_TW08G00581</name>
</gene>
<dbReference type="InterPro" id="IPR039127">
    <property type="entry name" value="Trm112"/>
</dbReference>
<sequence length="88" mass="10260">MTLTLPEYRVKVDKIDWKALVEATQTIGYSELQEDASESTALEYEDFLKKFHYALLELHLEGLIYPQTGCKLIVTEKIRNMLLHDDEI</sequence>
<dbReference type="PANTHER" id="PTHR12773:SF0">
    <property type="entry name" value="MULTIFUNCTIONAL METHYLTRANSFERASE SUBUNIT TRM112-LIKE PROTEIN"/>
    <property type="match status" value="1"/>
</dbReference>
<reference evidence="1 2" key="1">
    <citation type="journal article" date="2020" name="Nat. Commun.">
        <title>Genome of Tripterygium wilfordii and identification of cytochrome P450 involved in triptolide biosynthesis.</title>
        <authorList>
            <person name="Tu L."/>
            <person name="Su P."/>
            <person name="Zhang Z."/>
            <person name="Gao L."/>
            <person name="Wang J."/>
            <person name="Hu T."/>
            <person name="Zhou J."/>
            <person name="Zhang Y."/>
            <person name="Zhao Y."/>
            <person name="Liu Y."/>
            <person name="Song Y."/>
            <person name="Tong Y."/>
            <person name="Lu Y."/>
            <person name="Yang J."/>
            <person name="Xu C."/>
            <person name="Jia M."/>
            <person name="Peters R.J."/>
            <person name="Huang L."/>
            <person name="Gao W."/>
        </authorList>
    </citation>
    <scope>NUCLEOTIDE SEQUENCE [LARGE SCALE GENOMIC DNA]</scope>
    <source>
        <strain evidence="2">cv. XIE 37</strain>
        <tissue evidence="1">Leaf</tissue>
    </source>
</reference>
<evidence type="ECO:0000313" key="1">
    <source>
        <dbReference type="EMBL" id="KAF5743993.1"/>
    </source>
</evidence>
<keyword evidence="2" id="KW-1185">Reference proteome</keyword>
<dbReference type="GO" id="GO:0046982">
    <property type="term" value="F:protein heterodimerization activity"/>
    <property type="evidence" value="ECO:0007669"/>
    <property type="project" value="InterPro"/>
</dbReference>
<dbReference type="Gene3D" id="2.20.25.10">
    <property type="match status" value="1"/>
</dbReference>
<proteinExistence type="predicted"/>
<comment type="caution">
    <text evidence="1">The sequence shown here is derived from an EMBL/GenBank/DDBJ whole genome shotgun (WGS) entry which is preliminary data.</text>
</comment>
<dbReference type="GO" id="GO:0030488">
    <property type="term" value="P:tRNA methylation"/>
    <property type="evidence" value="ECO:0007669"/>
    <property type="project" value="TreeGrafter"/>
</dbReference>